<dbReference type="EMBL" id="LUUK01000064">
    <property type="protein sequence ID" value="OAI23248.1"/>
    <property type="molecule type" value="Genomic_DNA"/>
</dbReference>
<organism evidence="1 2">
    <name type="scientific">Methylomonas koyamae</name>
    <dbReference type="NCBI Taxonomy" id="702114"/>
    <lineage>
        <taxon>Bacteria</taxon>
        <taxon>Pseudomonadati</taxon>
        <taxon>Pseudomonadota</taxon>
        <taxon>Gammaproteobacteria</taxon>
        <taxon>Methylococcales</taxon>
        <taxon>Methylococcaceae</taxon>
        <taxon>Methylomonas</taxon>
    </lineage>
</organism>
<name>A0A177NYZ2_9GAMM</name>
<comment type="caution">
    <text evidence="1">The sequence shown here is derived from an EMBL/GenBank/DDBJ whole genome shotgun (WGS) entry which is preliminary data.</text>
</comment>
<sequence length="77" mass="8621">MRIGVRSNQIFSTDGHRAQSDFFRLRKNFYHTTYRNANRGGIKARADRGQTGAALCLTMRVPALDQASSLDFQGKDG</sequence>
<proteinExistence type="predicted"/>
<keyword evidence="2" id="KW-1185">Reference proteome</keyword>
<protein>
    <submittedName>
        <fullName evidence="1">Uncharacterized protein</fullName>
    </submittedName>
</protein>
<evidence type="ECO:0000313" key="1">
    <source>
        <dbReference type="EMBL" id="OAI23248.1"/>
    </source>
</evidence>
<dbReference type="Proteomes" id="UP000077628">
    <property type="component" value="Unassembled WGS sequence"/>
</dbReference>
<reference evidence="2" key="1">
    <citation type="submission" date="2016-03" db="EMBL/GenBank/DDBJ databases">
        <authorList>
            <person name="Heylen K."/>
            <person name="De Vos P."/>
            <person name="Vekeman B."/>
        </authorList>
    </citation>
    <scope>NUCLEOTIDE SEQUENCE [LARGE SCALE GENOMIC DNA]</scope>
    <source>
        <strain evidence="2">R-45383</strain>
    </source>
</reference>
<evidence type="ECO:0000313" key="2">
    <source>
        <dbReference type="Proteomes" id="UP000077628"/>
    </source>
</evidence>
<gene>
    <name evidence="1" type="ORF">A1355_21795</name>
</gene>
<accession>A0A177NYZ2</accession>
<dbReference type="AlphaFoldDB" id="A0A177NYZ2"/>